<feature type="domain" description="Flagellar motor switch protein FliG middle" evidence="12">
    <location>
        <begin position="121"/>
        <end position="191"/>
    </location>
</feature>
<dbReference type="OrthoDB" id="358614at2"/>
<dbReference type="GeneID" id="61294209"/>
<evidence type="ECO:0000313" key="14">
    <source>
        <dbReference type="EMBL" id="SGY83667.1"/>
    </source>
</evidence>
<feature type="domain" description="Flagellar motor switch protein FliG N-terminal" evidence="13">
    <location>
        <begin position="11"/>
        <end position="105"/>
    </location>
</feature>
<keyword evidence="5" id="KW-1003">Cell membrane</keyword>
<keyword evidence="6" id="KW-0145">Chemotaxis</keyword>
<dbReference type="GO" id="GO:0006935">
    <property type="term" value="P:chemotaxis"/>
    <property type="evidence" value="ECO:0007669"/>
    <property type="project" value="UniProtKB-KW"/>
</dbReference>
<evidence type="ECO:0000256" key="1">
    <source>
        <dbReference type="ARBA" id="ARBA00004117"/>
    </source>
</evidence>
<protein>
    <recommendedName>
        <fullName evidence="4">Flagellar motor switch protein FliG</fullName>
    </recommendedName>
</protein>
<dbReference type="PRINTS" id="PR00954">
    <property type="entry name" value="FLGMOTORFLIG"/>
</dbReference>
<dbReference type="EMBL" id="FPLJ01000017">
    <property type="protein sequence ID" value="SGY83667.1"/>
    <property type="molecule type" value="Genomic_DNA"/>
</dbReference>
<dbReference type="Pfam" id="PF14841">
    <property type="entry name" value="FliG_M"/>
    <property type="match status" value="1"/>
</dbReference>
<evidence type="ECO:0000256" key="7">
    <source>
        <dbReference type="ARBA" id="ARBA00022779"/>
    </source>
</evidence>
<gene>
    <name evidence="14" type="ORF">MT2528_0475</name>
    <name evidence="15" type="ORF">NVI5450_0459</name>
</gene>
<keyword evidence="16" id="KW-1185">Reference proteome</keyword>
<evidence type="ECO:0000256" key="10">
    <source>
        <dbReference type="ARBA" id="ARBA00025598"/>
    </source>
</evidence>
<reference evidence="14 16" key="2">
    <citation type="submission" date="2016-11" db="EMBL/GenBank/DDBJ databases">
        <authorList>
            <person name="Klemetsen T."/>
        </authorList>
    </citation>
    <scope>NUCLEOTIDE SEQUENCE [LARGE SCALE GENOMIC DNA]</scope>
    <source>
        <strain evidence="14">MT 2528</strain>
    </source>
</reference>
<dbReference type="GO" id="GO:0071973">
    <property type="term" value="P:bacterial-type flagellum-dependent cell motility"/>
    <property type="evidence" value="ECO:0007669"/>
    <property type="project" value="InterPro"/>
</dbReference>
<evidence type="ECO:0000313" key="17">
    <source>
        <dbReference type="Proteomes" id="UP000183794"/>
    </source>
</evidence>
<sequence length="337" mass="37748">MSRNDMTTAFSERDKAAILLLSMGEESAAKILRLMEPEEVKDVSMAMARLSNVSSIDAQQILQQFFEQYTQQSGISRASREYLEKSLDMALGRKLASGMLDSIYGDVMSNDIQRLQWLPADVLARFFRHEHLQMQAVMLAFLPPDTANAVLKNLPLESHDELIYRIANLEEISDHVINDLRVTLQLCIDFVAEQSGAKVDGSSQAANILNRYSGDKANLIELVEMHNLDTANAIRDNMYNFIIIGRQPLDVLQALIEAVPNEVLATALKGADKSIIDKIEEALPKRMAEALNAEIQRLGPMPLSKIEVSRTEVMAIARRLFESGELQLQLFEEQVVS</sequence>
<dbReference type="Pfam" id="PF01706">
    <property type="entry name" value="FliG_C"/>
    <property type="match status" value="1"/>
</dbReference>
<dbReference type="GO" id="GO:0005886">
    <property type="term" value="C:plasma membrane"/>
    <property type="evidence" value="ECO:0007669"/>
    <property type="project" value="UniProtKB-SubCell"/>
</dbReference>
<dbReference type="Pfam" id="PF14842">
    <property type="entry name" value="FliG_N"/>
    <property type="match status" value="1"/>
</dbReference>
<comment type="subcellular location">
    <subcellularLocation>
        <location evidence="1">Bacterial flagellum basal body</location>
    </subcellularLocation>
    <subcellularLocation>
        <location evidence="2">Cell inner membrane</location>
        <topology evidence="2">Peripheral membrane protein</topology>
        <orientation evidence="2">Cytoplasmic side</orientation>
    </subcellularLocation>
</comment>
<evidence type="ECO:0000256" key="9">
    <source>
        <dbReference type="ARBA" id="ARBA00023143"/>
    </source>
</evidence>
<keyword evidence="9" id="KW-0975">Bacterial flagellum</keyword>
<evidence type="ECO:0000256" key="2">
    <source>
        <dbReference type="ARBA" id="ARBA00004515"/>
    </source>
</evidence>
<dbReference type="RefSeq" id="WP_045109183.1">
    <property type="nucleotide sequence ID" value="NZ_CAWQZC010000056.1"/>
</dbReference>
<dbReference type="InterPro" id="IPR028263">
    <property type="entry name" value="FliG_N"/>
</dbReference>
<evidence type="ECO:0000259" key="12">
    <source>
        <dbReference type="Pfam" id="PF14841"/>
    </source>
</evidence>
<dbReference type="STRING" id="80854.MVIS_0752"/>
<dbReference type="HOGENOM" id="CLU_047835_3_0_6"/>
<dbReference type="InterPro" id="IPR000090">
    <property type="entry name" value="Flg_Motor_Flig"/>
</dbReference>
<evidence type="ECO:0000256" key="8">
    <source>
        <dbReference type="ARBA" id="ARBA00023136"/>
    </source>
</evidence>
<evidence type="ECO:0000256" key="3">
    <source>
        <dbReference type="ARBA" id="ARBA00010299"/>
    </source>
</evidence>
<dbReference type="Proteomes" id="UP000183794">
    <property type="component" value="Unassembled WGS sequence"/>
</dbReference>
<organism evidence="15 17">
    <name type="scientific">Moritella viscosa</name>
    <dbReference type="NCBI Taxonomy" id="80854"/>
    <lineage>
        <taxon>Bacteria</taxon>
        <taxon>Pseudomonadati</taxon>
        <taxon>Pseudomonadota</taxon>
        <taxon>Gammaproteobacteria</taxon>
        <taxon>Alteromonadales</taxon>
        <taxon>Moritellaceae</taxon>
        <taxon>Moritella</taxon>
    </lineage>
</organism>
<dbReference type="PATRIC" id="fig|80854.5.peg.786"/>
<keyword evidence="7" id="KW-0283">Flagellar rotation</keyword>
<dbReference type="GO" id="GO:0003774">
    <property type="term" value="F:cytoskeletal motor activity"/>
    <property type="evidence" value="ECO:0007669"/>
    <property type="project" value="InterPro"/>
</dbReference>
<dbReference type="KEGG" id="mvs:MVIS_0752"/>
<evidence type="ECO:0000256" key="6">
    <source>
        <dbReference type="ARBA" id="ARBA00022500"/>
    </source>
</evidence>
<dbReference type="Gene3D" id="1.10.220.30">
    <property type="match status" value="3"/>
</dbReference>
<name>A0A090IAH8_9GAMM</name>
<dbReference type="PANTHER" id="PTHR30534:SF0">
    <property type="entry name" value="FLAGELLAR MOTOR SWITCH PROTEIN FLIG"/>
    <property type="match status" value="1"/>
</dbReference>
<evidence type="ECO:0000313" key="16">
    <source>
        <dbReference type="Proteomes" id="UP000182660"/>
    </source>
</evidence>
<reference evidence="15 17" key="1">
    <citation type="submission" date="2016-11" db="EMBL/GenBank/DDBJ databases">
        <authorList>
            <person name="Jaros S."/>
            <person name="Januszkiewicz K."/>
            <person name="Wedrychowicz H."/>
        </authorList>
    </citation>
    <scope>NUCLEOTIDE SEQUENCE [LARGE SCALE GENOMIC DNA]</scope>
    <source>
        <strain evidence="15">NVI 5450</strain>
    </source>
</reference>
<evidence type="ECO:0000256" key="4">
    <source>
        <dbReference type="ARBA" id="ARBA00021870"/>
    </source>
</evidence>
<keyword evidence="8" id="KW-0472">Membrane</keyword>
<evidence type="ECO:0000259" key="13">
    <source>
        <dbReference type="Pfam" id="PF14842"/>
    </source>
</evidence>
<comment type="function">
    <text evidence="10">FliG is one of three proteins (FliG, FliN, FliM) that forms the rotor-mounted switch complex (C ring), located at the base of the basal body. This complex interacts with the CheY and CheZ chemotaxis proteins, in addition to contacting components of the motor that determine the direction of flagellar rotation.</text>
</comment>
<accession>A0A090IAH8</accession>
<evidence type="ECO:0000313" key="15">
    <source>
        <dbReference type="EMBL" id="SGY84963.1"/>
    </source>
</evidence>
<dbReference type="SUPFAM" id="SSF48029">
    <property type="entry name" value="FliG"/>
    <property type="match status" value="2"/>
</dbReference>
<keyword evidence="15" id="KW-0282">Flagellum</keyword>
<dbReference type="AlphaFoldDB" id="A0A090IAH8"/>
<keyword evidence="15" id="KW-0969">Cilium</keyword>
<proteinExistence type="inferred from homology"/>
<feature type="domain" description="Flagellar motor switch protein FliG C-terminal" evidence="11">
    <location>
        <begin position="224"/>
        <end position="328"/>
    </location>
</feature>
<dbReference type="PANTHER" id="PTHR30534">
    <property type="entry name" value="FLAGELLAR MOTOR SWITCH PROTEIN FLIG"/>
    <property type="match status" value="1"/>
</dbReference>
<dbReference type="InterPro" id="IPR011002">
    <property type="entry name" value="FliG_a-hlx"/>
</dbReference>
<dbReference type="InterPro" id="IPR032779">
    <property type="entry name" value="FliG_M"/>
</dbReference>
<comment type="similarity">
    <text evidence="3">Belongs to the FliG family.</text>
</comment>
<evidence type="ECO:0000259" key="11">
    <source>
        <dbReference type="Pfam" id="PF01706"/>
    </source>
</evidence>
<keyword evidence="15" id="KW-0966">Cell projection</keyword>
<dbReference type="EMBL" id="FPLD01000014">
    <property type="protein sequence ID" value="SGY84963.1"/>
    <property type="molecule type" value="Genomic_DNA"/>
</dbReference>
<evidence type="ECO:0000256" key="5">
    <source>
        <dbReference type="ARBA" id="ARBA00022475"/>
    </source>
</evidence>
<dbReference type="GO" id="GO:0009425">
    <property type="term" value="C:bacterial-type flagellum basal body"/>
    <property type="evidence" value="ECO:0007669"/>
    <property type="project" value="UniProtKB-SubCell"/>
</dbReference>
<dbReference type="Proteomes" id="UP000182660">
    <property type="component" value="Unassembled WGS sequence"/>
</dbReference>
<dbReference type="InterPro" id="IPR023087">
    <property type="entry name" value="Flg_Motor_Flig_C"/>
</dbReference>